<proteinExistence type="predicted"/>
<sequence length="957" mass="104952">MAPPVILPEISHQGRFVVDKPLERRAAVSPRCDDRFAETSDHCNDGEACRSRMADAASTYMPGWRLCIAVAIMASVQNTNAHAYSRPRRSTSNGTNAFPPHSRSFSNGTNAFPPHSRSFSNGTDGAPPRPVRSYSNGPFTTGPEVLPSLTRQNLEGENDTVPPLPTRNYSNGPDNTPPQPIRSYSNERANIPPLRTRSFSVASTVHDETSPVISARSWMFKEGAVPWGDASRRDGSGFTSRSPSDYSQEPELPKKKRRPWYRIGFWGFMTIIHGTILSFAFLAFLCFLWLTKERFDPELAGPTWRWVMLGGRVTQAITLATVLIRIAVTTKAAVFTSLIACIMLERHGVPLSQVAELSVLRCVNDGPMRLAWLLLTSCRKSPLLSIVSLGLILTTVAVQFSSTILVSDLDFTRIIGDPSNASMPVFMNMDVINLNHQSNGWVERPTAYIPFGEVGSGMNSTPTSLGVSDTGIVRRVFLPVSPSEQEHVRRYSGQAVVFNSRFVCMRPSVSATVTSSANIWPGTSFLPLFLNVWGNIDYEATFAEAGMPLPANCPGGSCFPSAFNCSLSQHADTTAHQRQGFTNSVCVPDGRGSAASAKNFTLPEDEAVPAYAGVFLFFRSNSTIDLWRGPNDTALNGDFPLPNPPAPAGEWVTYERPVGGRMGGMQFINGGMRLDMSICFQQLTFDMSDVKVFSPRDLERPVVSWDSVKMRWDTNAVRRMIDPTSQNIGADGSTPNMLSPAERGTYEVESISSTRMRNMAVYFNNKLINSNYNSPQTNNVSLFMDPLGLGNPTILPHVEYQVLFSDALNSTNRPGSAFQTVLTAMAGSAINEAIPQFNMMGNTTLTSSVSILTPRRVKGLIAVFAIVLGNMICGITVLALFFLKTKFSTRGNSWQAVSQLVSEHTAWLLEESAELTDDEIEKKFTRDMDPSVQIARSGKTGRVQVLLSTAVRQGNQQ</sequence>
<feature type="compositionally biased region" description="Polar residues" evidence="1">
    <location>
        <begin position="237"/>
        <end position="247"/>
    </location>
</feature>
<gene>
    <name evidence="3" type="ORF">OOU_Y34scaffold00284g3</name>
</gene>
<protein>
    <submittedName>
        <fullName evidence="3">Uncharacterized protein</fullName>
    </submittedName>
</protein>
<feature type="region of interest" description="Disordered" evidence="1">
    <location>
        <begin position="229"/>
        <end position="252"/>
    </location>
</feature>
<accession>A0AA97P3M2</accession>
<feature type="transmembrane region" description="Helical" evidence="2">
    <location>
        <begin position="383"/>
        <end position="406"/>
    </location>
</feature>
<feature type="region of interest" description="Disordered" evidence="1">
    <location>
        <begin position="83"/>
        <end position="186"/>
    </location>
</feature>
<evidence type="ECO:0000256" key="2">
    <source>
        <dbReference type="SAM" id="Phobius"/>
    </source>
</evidence>
<feature type="transmembrane region" description="Helical" evidence="2">
    <location>
        <begin position="860"/>
        <end position="883"/>
    </location>
</feature>
<evidence type="ECO:0000256" key="1">
    <source>
        <dbReference type="SAM" id="MobiDB-lite"/>
    </source>
</evidence>
<keyword evidence="2" id="KW-1133">Transmembrane helix</keyword>
<dbReference type="Proteomes" id="UP000011086">
    <property type="component" value="Unassembled WGS sequence"/>
</dbReference>
<dbReference type="AlphaFoldDB" id="A0AA97P3M2"/>
<keyword evidence="2" id="KW-0812">Transmembrane</keyword>
<keyword evidence="2" id="KW-0472">Membrane</keyword>
<dbReference type="EMBL" id="JH793336">
    <property type="protein sequence ID" value="ELQ41304.1"/>
    <property type="molecule type" value="Genomic_DNA"/>
</dbReference>
<evidence type="ECO:0000313" key="3">
    <source>
        <dbReference type="EMBL" id="ELQ41304.1"/>
    </source>
</evidence>
<organism evidence="3">
    <name type="scientific">Pyricularia oryzae (strain Y34)</name>
    <name type="common">Rice blast fungus</name>
    <name type="synonym">Magnaporthe oryzae</name>
    <dbReference type="NCBI Taxonomy" id="1143189"/>
    <lineage>
        <taxon>Eukaryota</taxon>
        <taxon>Fungi</taxon>
        <taxon>Dikarya</taxon>
        <taxon>Ascomycota</taxon>
        <taxon>Pezizomycotina</taxon>
        <taxon>Sordariomycetes</taxon>
        <taxon>Sordariomycetidae</taxon>
        <taxon>Magnaporthales</taxon>
        <taxon>Pyriculariaceae</taxon>
        <taxon>Pyricularia</taxon>
    </lineage>
</organism>
<reference evidence="3" key="1">
    <citation type="journal article" date="2012" name="PLoS Genet.">
        <title>Comparative analysis of the genomes of two field isolates of the rice blast fungus Magnaporthe oryzae.</title>
        <authorList>
            <person name="Xue M."/>
            <person name="Yang J."/>
            <person name="Li Z."/>
            <person name="Hu S."/>
            <person name="Yao N."/>
            <person name="Dean R.A."/>
            <person name="Zhao W."/>
            <person name="Shen M."/>
            <person name="Zhang H."/>
            <person name="Li C."/>
            <person name="Liu L."/>
            <person name="Cao L."/>
            <person name="Xu X."/>
            <person name="Xing Y."/>
            <person name="Hsiang T."/>
            <person name="Zhang Z."/>
            <person name="Xu J.R."/>
            <person name="Peng Y.L."/>
        </authorList>
    </citation>
    <scope>NUCLEOTIDE SEQUENCE</scope>
    <source>
        <strain evidence="3">Y34</strain>
    </source>
</reference>
<name>A0AA97P3M2_PYRO3</name>
<feature type="transmembrane region" description="Helical" evidence="2">
    <location>
        <begin position="263"/>
        <end position="290"/>
    </location>
</feature>